<evidence type="ECO:0000313" key="2">
    <source>
        <dbReference type="Proteomes" id="UP000027586"/>
    </source>
</evidence>
<protein>
    <submittedName>
        <fullName evidence="1">Uncharacterized protein</fullName>
    </submittedName>
</protein>
<dbReference type="VEuPathDB" id="FungiDB:LCOR_11809.1"/>
<reference evidence="1" key="1">
    <citation type="submission" date="2013-08" db="EMBL/GenBank/DDBJ databases">
        <title>Gene expansion shapes genome architecture in the human pathogen Lichtheimia corymbifera: an evolutionary genomics analysis in the ancient terrestrial Mucorales (Mucoromycotina).</title>
        <authorList>
            <person name="Schwartze V.U."/>
            <person name="Winter S."/>
            <person name="Shelest E."/>
            <person name="Marcet-Houben M."/>
            <person name="Horn F."/>
            <person name="Wehner S."/>
            <person name="Hoffmann K."/>
            <person name="Riege K."/>
            <person name="Sammeth M."/>
            <person name="Nowrousian M."/>
            <person name="Valiante V."/>
            <person name="Linde J."/>
            <person name="Jacobsen I.D."/>
            <person name="Marz M."/>
            <person name="Brakhage A.A."/>
            <person name="Gabaldon T."/>
            <person name="Bocker S."/>
            <person name="Voigt K."/>
        </authorList>
    </citation>
    <scope>NUCLEOTIDE SEQUENCE [LARGE SCALE GENOMIC DNA]</scope>
    <source>
        <strain evidence="1">FSU 9682</strain>
    </source>
</reference>
<name>A0A068SFJ2_9FUNG</name>
<keyword evidence="2" id="KW-1185">Reference proteome</keyword>
<dbReference type="AlphaFoldDB" id="A0A068SFJ2"/>
<proteinExistence type="predicted"/>
<comment type="caution">
    <text evidence="1">The sequence shown here is derived from an EMBL/GenBank/DDBJ whole genome shotgun (WGS) entry which is preliminary data.</text>
</comment>
<evidence type="ECO:0000313" key="1">
    <source>
        <dbReference type="EMBL" id="CDH61034.1"/>
    </source>
</evidence>
<sequence length="82" mass="9348">MGVSHQQQATMVTCHFGAIKVYRSLKACAVKYCPLPLEIHCSAKMDGMEIRFLFEGRALLISCTKIKKAFPWIYPWSLGHFL</sequence>
<dbReference type="EMBL" id="CBTN010000123">
    <property type="protein sequence ID" value="CDH61034.1"/>
    <property type="molecule type" value="Genomic_DNA"/>
</dbReference>
<dbReference type="Proteomes" id="UP000027586">
    <property type="component" value="Unassembled WGS sequence"/>
</dbReference>
<accession>A0A068SFJ2</accession>
<gene>
    <name evidence="1" type="ORF">LCOR_11809.1</name>
</gene>
<organism evidence="1 2">
    <name type="scientific">Lichtheimia corymbifera JMRC:FSU:9682</name>
    <dbReference type="NCBI Taxonomy" id="1263082"/>
    <lineage>
        <taxon>Eukaryota</taxon>
        <taxon>Fungi</taxon>
        <taxon>Fungi incertae sedis</taxon>
        <taxon>Mucoromycota</taxon>
        <taxon>Mucoromycotina</taxon>
        <taxon>Mucoromycetes</taxon>
        <taxon>Mucorales</taxon>
        <taxon>Lichtheimiaceae</taxon>
        <taxon>Lichtheimia</taxon>
    </lineage>
</organism>